<keyword evidence="2" id="KW-1185">Reference proteome</keyword>
<dbReference type="PaxDb" id="572546-Arcpr_0955"/>
<dbReference type="Proteomes" id="UP000001901">
    <property type="component" value="Chromosome"/>
</dbReference>
<dbReference type="GeneID" id="8739622"/>
<dbReference type="KEGG" id="apo:Arcpr_0955"/>
<gene>
    <name evidence="1" type="ordered locus">Arcpr_0955</name>
</gene>
<evidence type="ECO:0000313" key="2">
    <source>
        <dbReference type="Proteomes" id="UP000001901"/>
    </source>
</evidence>
<dbReference type="OrthoDB" id="371673at2157"/>
<dbReference type="InterPro" id="IPR045397">
    <property type="entry name" value="TumE-like"/>
</dbReference>
<dbReference type="RefSeq" id="WP_012940352.1">
    <property type="nucleotide sequence ID" value="NC_013741.1"/>
</dbReference>
<sequence>MSEQLIRMLNFIKILNDEFSDIVTDVDLHSDRLKITLIDNSWIEIRYPIKHKFSFHWQRGNRIYRLDTAPHHKYLKTYPRHIHFETEDNVIEDFITKAGDEPEDDFRNFMKWVRKQLMR</sequence>
<evidence type="ECO:0000313" key="1">
    <source>
        <dbReference type="EMBL" id="ADB58016.1"/>
    </source>
</evidence>
<proteinExistence type="predicted"/>
<dbReference type="EMBL" id="CP001857">
    <property type="protein sequence ID" value="ADB58016.1"/>
    <property type="molecule type" value="Genomic_DNA"/>
</dbReference>
<organism evidence="1 2">
    <name type="scientific">Archaeoglobus profundus (strain DSM 5631 / JCM 9629 / NBRC 100127 / Av18)</name>
    <dbReference type="NCBI Taxonomy" id="572546"/>
    <lineage>
        <taxon>Archaea</taxon>
        <taxon>Methanobacteriati</taxon>
        <taxon>Methanobacteriota</taxon>
        <taxon>Archaeoglobi</taxon>
        <taxon>Archaeoglobales</taxon>
        <taxon>Archaeoglobaceae</taxon>
        <taxon>Archaeoglobus</taxon>
    </lineage>
</organism>
<dbReference type="HOGENOM" id="CLU_2055942_0_0_2"/>
<accession>D2RI91</accession>
<dbReference type="Pfam" id="PF20126">
    <property type="entry name" value="TumE"/>
    <property type="match status" value="1"/>
</dbReference>
<dbReference type="eggNOG" id="arCOG06398">
    <property type="taxonomic scope" value="Archaea"/>
</dbReference>
<dbReference type="AlphaFoldDB" id="D2RI91"/>
<dbReference type="STRING" id="572546.Arcpr_0955"/>
<protein>
    <submittedName>
        <fullName evidence="1">Uncharacterized protein</fullName>
    </submittedName>
</protein>
<name>D2RI91_ARCPA</name>
<reference evidence="1 2" key="1">
    <citation type="journal article" date="2010" name="Stand. Genomic Sci.">
        <title>Complete genome sequence of Archaeoglobus profundus type strain (AV18).</title>
        <authorList>
            <person name="von Jan M."/>
            <person name="Lapidus A."/>
            <person name="Del Rio T.G."/>
            <person name="Copeland A."/>
            <person name="Tice H."/>
            <person name="Cheng J.F."/>
            <person name="Lucas S."/>
            <person name="Chen F."/>
            <person name="Nolan M."/>
            <person name="Goodwin L."/>
            <person name="Han C."/>
            <person name="Pitluck S."/>
            <person name="Liolios K."/>
            <person name="Ivanova N."/>
            <person name="Mavromatis K."/>
            <person name="Ovchinnikova G."/>
            <person name="Chertkov O."/>
            <person name="Pati A."/>
            <person name="Chen A."/>
            <person name="Palaniappan K."/>
            <person name="Land M."/>
            <person name="Hauser L."/>
            <person name="Chang Y.J."/>
            <person name="Jeffries C.D."/>
            <person name="Saunders E."/>
            <person name="Brettin T."/>
            <person name="Detter J.C."/>
            <person name="Chain P."/>
            <person name="Eichinger K."/>
            <person name="Huber H."/>
            <person name="Spring S."/>
            <person name="Rohde M."/>
            <person name="Goker M."/>
            <person name="Wirth R."/>
            <person name="Woyke T."/>
            <person name="Bristow J."/>
            <person name="Eisen J.A."/>
            <person name="Markowitz V."/>
            <person name="Hugenholtz P."/>
            <person name="Kyrpides N.C."/>
            <person name="Klenk H.P."/>
        </authorList>
    </citation>
    <scope>NUCLEOTIDE SEQUENCE [LARGE SCALE GENOMIC DNA]</scope>
    <source>
        <strain evidence="2">DSM 5631 / JCM 9629 / NBRC 100127 / Av18</strain>
    </source>
</reference>